<dbReference type="Pfam" id="PF04998">
    <property type="entry name" value="RNA_pol_Rpb1_5"/>
    <property type="match status" value="1"/>
</dbReference>
<keyword evidence="3 12" id="KW-0240">DNA-directed RNA polymerase</keyword>
<gene>
    <name evidence="15" type="ORF">KFL_000930040</name>
</gene>
<dbReference type="Gene3D" id="3.30.1490.180">
    <property type="entry name" value="RNA polymerase ii"/>
    <property type="match status" value="1"/>
</dbReference>
<dbReference type="PANTHER" id="PTHR19376">
    <property type="entry name" value="DNA-DIRECTED RNA POLYMERASE"/>
    <property type="match status" value="1"/>
</dbReference>
<protein>
    <recommendedName>
        <fullName evidence="12">DNA-directed RNA polymerase subunit</fullName>
        <ecNumber evidence="12">2.7.7.6</ecNumber>
    </recommendedName>
</protein>
<evidence type="ECO:0000313" key="16">
    <source>
        <dbReference type="Proteomes" id="UP000054558"/>
    </source>
</evidence>
<dbReference type="InterPro" id="IPR000722">
    <property type="entry name" value="RNA_pol_asu"/>
</dbReference>
<dbReference type="Gene3D" id="6.10.250.2940">
    <property type="match status" value="1"/>
</dbReference>
<dbReference type="Pfam" id="PF04997">
    <property type="entry name" value="RNA_pol_Rpb1_1"/>
    <property type="match status" value="1"/>
</dbReference>
<evidence type="ECO:0000256" key="5">
    <source>
        <dbReference type="ARBA" id="ARBA00022695"/>
    </source>
</evidence>
<dbReference type="Gene3D" id="1.10.132.30">
    <property type="match status" value="1"/>
</dbReference>
<keyword evidence="16" id="KW-1185">Reference proteome</keyword>
<proteinExistence type="inferred from homology"/>
<dbReference type="InterPro" id="IPR007080">
    <property type="entry name" value="RNA_pol_Rpb1_1"/>
</dbReference>
<dbReference type="Gene3D" id="3.30.70.2850">
    <property type="match status" value="1"/>
</dbReference>
<dbReference type="STRING" id="105231.A0A1Y1I165"/>
<feature type="region of interest" description="Disordered" evidence="13">
    <location>
        <begin position="1354"/>
        <end position="1479"/>
    </location>
</feature>
<evidence type="ECO:0000256" key="1">
    <source>
        <dbReference type="ARBA" id="ARBA00004123"/>
    </source>
</evidence>
<comment type="function">
    <text evidence="12">DNA-dependent RNA polymerase catalyzes the transcription of DNA into RNA using the four ribonucleoside triphosphates as substrates.</text>
</comment>
<dbReference type="SMART" id="SM00663">
    <property type="entry name" value="RPOLA_N"/>
    <property type="match status" value="1"/>
</dbReference>
<keyword evidence="8" id="KW-0460">Magnesium</keyword>
<evidence type="ECO:0000259" key="14">
    <source>
        <dbReference type="SMART" id="SM00663"/>
    </source>
</evidence>
<feature type="compositionally biased region" description="Acidic residues" evidence="13">
    <location>
        <begin position="1363"/>
        <end position="1372"/>
    </location>
</feature>
<evidence type="ECO:0000256" key="10">
    <source>
        <dbReference type="ARBA" id="ARBA00023242"/>
    </source>
</evidence>
<keyword evidence="9 12" id="KW-0804">Transcription</keyword>
<dbReference type="Pfam" id="PF04983">
    <property type="entry name" value="RNA_pol_Rpb1_3"/>
    <property type="match status" value="1"/>
</dbReference>
<dbReference type="Gene3D" id="2.40.40.20">
    <property type="match status" value="1"/>
</dbReference>
<feature type="compositionally biased region" description="Polar residues" evidence="13">
    <location>
        <begin position="1448"/>
        <end position="1462"/>
    </location>
</feature>
<evidence type="ECO:0000256" key="12">
    <source>
        <dbReference type="RuleBase" id="RU004279"/>
    </source>
</evidence>
<dbReference type="OrthoDB" id="270392at2759"/>
<dbReference type="EMBL" id="DF237042">
    <property type="protein sequence ID" value="GAQ81858.1"/>
    <property type="molecule type" value="Genomic_DNA"/>
</dbReference>
<dbReference type="FunFam" id="2.40.40.20:FF:000019">
    <property type="entry name" value="DNA-directed RNA polymerase II subunit RPB1"/>
    <property type="match status" value="1"/>
</dbReference>
<comment type="similarity">
    <text evidence="2 12">Belongs to the RNA polymerase beta' chain family.</text>
</comment>
<dbReference type="FunFam" id="1.10.150.390:FF:000005">
    <property type="entry name" value="DNA-directed RNA polymerase subunit"/>
    <property type="match status" value="1"/>
</dbReference>
<dbReference type="FunFam" id="4.10.860.120:FF:000006">
    <property type="entry name" value="DNA-directed RNA polymerase subunit"/>
    <property type="match status" value="1"/>
</dbReference>
<dbReference type="SUPFAM" id="SSF64484">
    <property type="entry name" value="beta and beta-prime subunits of DNA dependent RNA-polymerase"/>
    <property type="match status" value="1"/>
</dbReference>
<dbReference type="InterPro" id="IPR044893">
    <property type="entry name" value="RNA_pol_Rpb1_clamp_domain"/>
</dbReference>
<evidence type="ECO:0000256" key="6">
    <source>
        <dbReference type="ARBA" id="ARBA00022723"/>
    </source>
</evidence>
<feature type="domain" description="RNA polymerase N-terminal" evidence="14">
    <location>
        <begin position="357"/>
        <end position="678"/>
    </location>
</feature>
<dbReference type="CDD" id="cd01435">
    <property type="entry name" value="RNAP_I_RPA1_N"/>
    <property type="match status" value="1"/>
</dbReference>
<evidence type="ECO:0000256" key="4">
    <source>
        <dbReference type="ARBA" id="ARBA00022679"/>
    </source>
</evidence>
<dbReference type="Pfam" id="PF05000">
    <property type="entry name" value="RNA_pol_Rpb1_4"/>
    <property type="match status" value="1"/>
</dbReference>
<keyword evidence="6" id="KW-0479">Metal-binding</keyword>
<dbReference type="Gene3D" id="1.10.357.120">
    <property type="match status" value="1"/>
</dbReference>
<dbReference type="GO" id="GO:0005736">
    <property type="term" value="C:RNA polymerase I complex"/>
    <property type="evidence" value="ECO:0000318"/>
    <property type="project" value="GO_Central"/>
</dbReference>
<dbReference type="GO" id="GO:0003899">
    <property type="term" value="F:DNA-directed RNA polymerase activity"/>
    <property type="evidence" value="ECO:0007669"/>
    <property type="project" value="UniProtKB-EC"/>
</dbReference>
<dbReference type="GO" id="GO:0042790">
    <property type="term" value="P:nucleolar large rRNA transcription by RNA polymerase I"/>
    <property type="evidence" value="ECO:0000318"/>
    <property type="project" value="GO_Central"/>
</dbReference>
<evidence type="ECO:0000256" key="3">
    <source>
        <dbReference type="ARBA" id="ARBA00022478"/>
    </source>
</evidence>
<dbReference type="Proteomes" id="UP000054558">
    <property type="component" value="Unassembled WGS sequence"/>
</dbReference>
<evidence type="ECO:0000256" key="2">
    <source>
        <dbReference type="ARBA" id="ARBA00006460"/>
    </source>
</evidence>
<dbReference type="InterPro" id="IPR007083">
    <property type="entry name" value="RNA_pol_Rpb1_4"/>
</dbReference>
<evidence type="ECO:0000256" key="7">
    <source>
        <dbReference type="ARBA" id="ARBA00022833"/>
    </source>
</evidence>
<feature type="compositionally biased region" description="Polar residues" evidence="13">
    <location>
        <begin position="1132"/>
        <end position="1144"/>
    </location>
</feature>
<dbReference type="PANTHER" id="PTHR19376:SF11">
    <property type="entry name" value="DNA-DIRECTED RNA POLYMERASE I SUBUNIT RPA1"/>
    <property type="match status" value="1"/>
</dbReference>
<keyword evidence="5 12" id="KW-0548">Nucleotidyltransferase</keyword>
<dbReference type="InterPro" id="IPR007081">
    <property type="entry name" value="RNA_pol_Rpb1_5"/>
</dbReference>
<keyword evidence="4 12" id="KW-0808">Transferase</keyword>
<dbReference type="Gene3D" id="1.10.274.100">
    <property type="entry name" value="RNA polymerase Rpb1, domain 3"/>
    <property type="match status" value="1"/>
</dbReference>
<evidence type="ECO:0000256" key="9">
    <source>
        <dbReference type="ARBA" id="ARBA00023163"/>
    </source>
</evidence>
<dbReference type="InterPro" id="IPR038120">
    <property type="entry name" value="Rpb1_funnel_sf"/>
</dbReference>
<comment type="catalytic activity">
    <reaction evidence="11 12">
        <text>RNA(n) + a ribonucleoside 5'-triphosphate = RNA(n+1) + diphosphate</text>
        <dbReference type="Rhea" id="RHEA:21248"/>
        <dbReference type="Rhea" id="RHEA-COMP:14527"/>
        <dbReference type="Rhea" id="RHEA-COMP:17342"/>
        <dbReference type="ChEBI" id="CHEBI:33019"/>
        <dbReference type="ChEBI" id="CHEBI:61557"/>
        <dbReference type="ChEBI" id="CHEBI:140395"/>
        <dbReference type="EC" id="2.7.7.6"/>
    </reaction>
</comment>
<dbReference type="EC" id="2.7.7.6" evidence="12"/>
<reference evidence="15 16" key="1">
    <citation type="journal article" date="2014" name="Nat. Commun.">
        <title>Klebsormidium flaccidum genome reveals primary factors for plant terrestrial adaptation.</title>
        <authorList>
            <person name="Hori K."/>
            <person name="Maruyama F."/>
            <person name="Fujisawa T."/>
            <person name="Togashi T."/>
            <person name="Yamamoto N."/>
            <person name="Seo M."/>
            <person name="Sato S."/>
            <person name="Yamada T."/>
            <person name="Mori H."/>
            <person name="Tajima N."/>
            <person name="Moriyama T."/>
            <person name="Ikeuchi M."/>
            <person name="Watanabe M."/>
            <person name="Wada H."/>
            <person name="Kobayashi K."/>
            <person name="Saito M."/>
            <person name="Masuda T."/>
            <person name="Sasaki-Sekimoto Y."/>
            <person name="Mashiguchi K."/>
            <person name="Awai K."/>
            <person name="Shimojima M."/>
            <person name="Masuda S."/>
            <person name="Iwai M."/>
            <person name="Nobusawa T."/>
            <person name="Narise T."/>
            <person name="Kondo S."/>
            <person name="Saito H."/>
            <person name="Sato R."/>
            <person name="Murakawa M."/>
            <person name="Ihara Y."/>
            <person name="Oshima-Yamada Y."/>
            <person name="Ohtaka K."/>
            <person name="Satoh M."/>
            <person name="Sonobe K."/>
            <person name="Ishii M."/>
            <person name="Ohtani R."/>
            <person name="Kanamori-Sato M."/>
            <person name="Honoki R."/>
            <person name="Miyazaki D."/>
            <person name="Mochizuki H."/>
            <person name="Umetsu J."/>
            <person name="Higashi K."/>
            <person name="Shibata D."/>
            <person name="Kamiya Y."/>
            <person name="Sato N."/>
            <person name="Nakamura Y."/>
            <person name="Tabata S."/>
            <person name="Ida S."/>
            <person name="Kurokawa K."/>
            <person name="Ohta H."/>
        </authorList>
    </citation>
    <scope>NUCLEOTIDE SEQUENCE [LARGE SCALE GENOMIC DNA]</scope>
    <source>
        <strain evidence="15 16">NIES-2285</strain>
    </source>
</reference>
<keyword evidence="10" id="KW-0539">Nucleus</keyword>
<dbReference type="InterPro" id="IPR015699">
    <property type="entry name" value="DNA-dir_RNA_pol1_lsu_N"/>
</dbReference>
<name>A0A1Y1I165_KLENI</name>
<keyword evidence="7" id="KW-0862">Zinc</keyword>
<accession>A0A1Y1I165</accession>
<dbReference type="InterPro" id="IPR007066">
    <property type="entry name" value="RNA_pol_Rpb1_3"/>
</dbReference>
<feature type="region of interest" description="Disordered" evidence="13">
    <location>
        <begin position="1109"/>
        <end position="1147"/>
    </location>
</feature>
<sequence>MSKLQGRPEAVAKQITAVAFGFYTEEEVRAISVKQITSPVLFDNLRHPAADGLYDAALGPLDAKGSCATCGLGYYECPGHFGHIALAVPVYHPLVFPVLYKLLRATCLHCHHFKMDAKRVAQFSQRLHLIAAGRLKEALTLADIYGSADNSAKKKKGDEMEGESVEDTPPLPGVSSALVLQDAPAVDVPAVRWTSHCLAAARDVVREFLEKVPKAKCDNCSASAPALKVEGKNKIFQMPLAPKAERANAVLGIHLRSVLEGAAPVDVTMEDTAGAQAVEGDSDEEGALPLAAPAPKATPDKGKRRPQFLTSVEVREHLRRLWDSEGPLLRLIWAAEAGPVARSRAGERAARRGNEADALFLQALLVPPNKFRPTNKLGDVLFEHPQNFHLQRILTANMTLAERLRAGAGWTAAWLELQQNVSGLLDSTAAASARAAGPPGIRQQLEKKEGLFRKNMMGKRVNYACRSVISPDPYIGVAEIGIPPYFATRLTFPESVTQWNVDQLRAAVENGPDVHPGATHVENERGVLVNLAGRTAQQRAAIAKTLLSLPGAGAGTSAAREGAMQGRRAAAKAVYRHLRDGDCVLVNRQPTLHKPGLMAHSARVLRGEKTLRMHYANCSTYNADFDGDEMNVHFPQDELGRAEAAAIVSADEQYIVPTSGAPIRGLIQDHIVAAALLTSRDTFLTRSEYAHLVYAGCGPLRTVAVPGRAADGRLLCVDKVYTEADVKLLPPALVRPRPLWTGKQVVTTLLNQLTAGQPPLTLTAGTKVPADYWGRSSGETEVVLAGGELVAGVLDKAQFGKYGLVHAVQELYGAHAAGRLLSALSRLFTAFLQMHGFTCSIDDLLLTPPAEASRAERIRTAENEVGDRVHATFGGVAAKDQEVADGAAIREGVGVRLRTGGVAEGVRLDLAMTSALNPITSAVIKDCLPGGQRRPFPHNTMSLMTVTGAKGSMVNASQISALLGQQELEGRRVPRMASGKTLPCFAPFDTAPRAGGFIADRFLTGLKPQEYYFHCMAGRDGLVDTTVKTSRSGYLQRCLVKNLECLAVGYDHSVRDSDGGLVQFLYGEDGLDVTRTSHLRKLDFLARNRHAVTAQACLDGLDDAGVERLKHKKSKADPTAGTRVEEDDPREQQLTTAQDSNPPSTLGAVSESFRDALDGFLTSAAAKGAGIRGKAARGEFRRAMEARFMQSLAAPGEPVGVLAAQSIGEPSTQMTLNTFHFAGRGEANVTLGIPRLREILMTAAAKIATPVMTIPMRKGVARSEAEALARRLTRVTLAEVCSGVEVGERPLVRAGGKNSRTYRITLRFHAAKQYPAGLELSLEELAGVVREGFVGRLKAAIKAANKKGARTLGTVQVKGGDEQAGEGDDEEGGGGARRGRRKEQDEDEPEGGEEEGEDLARETARHTQNKSYDEPDEEEAAMADSARRQAEEQEGLGWGEDDDGGERPSTSNRENGEDTSTAVVPVRGKTGAAGKAKETEAEAAARVTAGDNSCSVEITVPVGSPKLMMLEIVEKVLAGVEVRHVPGIARAFVLEGEDSAGQIRLQTDGINFEGVMNYADVVDVDRITTNDVTAMLRMYGVEVARATILSEVSAVFGAYGIAVDQRHLSLIADFMTFHGAYRPCNRLGIESSPSPFLKMSFETATHFLTDATLQGQTDHLESPSARIVVGRVVEVGTGAFDLLQNVGLARPAAAPASNGS</sequence>
<dbReference type="Pfam" id="PF00623">
    <property type="entry name" value="RNA_pol_Rpb1_2"/>
    <property type="match status" value="1"/>
</dbReference>
<feature type="compositionally biased region" description="Low complexity" evidence="13">
    <location>
        <begin position="287"/>
        <end position="297"/>
    </location>
</feature>
<evidence type="ECO:0000256" key="8">
    <source>
        <dbReference type="ARBA" id="ARBA00022842"/>
    </source>
</evidence>
<feature type="region of interest" description="Disordered" evidence="13">
    <location>
        <begin position="278"/>
        <end position="305"/>
    </location>
</feature>
<dbReference type="GO" id="GO:0003677">
    <property type="term" value="F:DNA binding"/>
    <property type="evidence" value="ECO:0007669"/>
    <property type="project" value="InterPro"/>
</dbReference>
<dbReference type="InterPro" id="IPR047107">
    <property type="entry name" value="DNA-dir_RNA_pol1_lsu_C"/>
</dbReference>
<feature type="compositionally biased region" description="Acidic residues" evidence="13">
    <location>
        <begin position="1385"/>
        <end position="1397"/>
    </location>
</feature>
<dbReference type="InterPro" id="IPR006592">
    <property type="entry name" value="RNA_pol_N"/>
</dbReference>
<dbReference type="Gene3D" id="4.10.860.120">
    <property type="entry name" value="RNA polymerase II, clamp domain"/>
    <property type="match status" value="1"/>
</dbReference>
<dbReference type="InterPro" id="IPR045867">
    <property type="entry name" value="DNA-dir_RpoC_beta_prime"/>
</dbReference>
<evidence type="ECO:0000256" key="11">
    <source>
        <dbReference type="ARBA" id="ARBA00048552"/>
    </source>
</evidence>
<dbReference type="InterPro" id="IPR042102">
    <property type="entry name" value="RNA_pol_Rpb1_3_sf"/>
</dbReference>
<dbReference type="CDD" id="cd02735">
    <property type="entry name" value="RNAP_I_Rpa1_C"/>
    <property type="match status" value="1"/>
</dbReference>
<dbReference type="Gene3D" id="1.10.150.390">
    <property type="match status" value="1"/>
</dbReference>
<dbReference type="OMA" id="NREDYQQ"/>
<evidence type="ECO:0000313" key="15">
    <source>
        <dbReference type="EMBL" id="GAQ81858.1"/>
    </source>
</evidence>
<dbReference type="GO" id="GO:0046872">
    <property type="term" value="F:metal ion binding"/>
    <property type="evidence" value="ECO:0007669"/>
    <property type="project" value="UniProtKB-KW"/>
</dbReference>
<comment type="subcellular location">
    <subcellularLocation>
        <location evidence="1">Nucleus</location>
    </subcellularLocation>
</comment>
<evidence type="ECO:0000256" key="13">
    <source>
        <dbReference type="SAM" id="MobiDB-lite"/>
    </source>
</evidence>
<organism evidence="15 16">
    <name type="scientific">Klebsormidium nitens</name>
    <name type="common">Green alga</name>
    <name type="synonym">Ulothrix nitens</name>
    <dbReference type="NCBI Taxonomy" id="105231"/>
    <lineage>
        <taxon>Eukaryota</taxon>
        <taxon>Viridiplantae</taxon>
        <taxon>Streptophyta</taxon>
        <taxon>Klebsormidiophyceae</taxon>
        <taxon>Klebsormidiales</taxon>
        <taxon>Klebsormidiaceae</taxon>
        <taxon>Klebsormidium</taxon>
    </lineage>
</organism>